<evidence type="ECO:0000313" key="4">
    <source>
        <dbReference type="EMBL" id="PXW61930.1"/>
    </source>
</evidence>
<keyword evidence="1" id="KW-0472">Membrane</keyword>
<evidence type="ECO:0000259" key="3">
    <source>
        <dbReference type="Pfam" id="PF25963"/>
    </source>
</evidence>
<dbReference type="Proteomes" id="UP000248021">
    <property type="component" value="Unassembled WGS sequence"/>
</dbReference>
<comment type="caution">
    <text evidence="4">The sequence shown here is derived from an EMBL/GenBank/DDBJ whole genome shotgun (WGS) entry which is preliminary data.</text>
</comment>
<dbReference type="PANTHER" id="PTHR30367">
    <property type="entry name" value="P-HYDROXYBENZOIC ACID EFFLUX PUMP SUBUNIT AAEA-RELATED"/>
    <property type="match status" value="1"/>
</dbReference>
<sequence length="349" mass="37205">MGASDGKGRSTALGGLIAVVIVVAAAVLGWRYLNRADSNPMSEDAVLQANLVHISSIVPGRIIQLPVKENSRVKKGDLLFSIDPAAYAIAVDQATADLHIAEAALATQKRTIRAEASNATIAGEQVVRARANLALATQTLERLVALRPKGYVTAQQVDDAATAKRDAEVSLKQALVQVEAADALVNSADAAEALVQARRAALALAKRNLAETEIRAPHDGLVVGLTTATGEFVITGQSVFTLIDTDHWFASAAFLETELQNIAVGRCATVYAMADRSVAMPGVVEGIGWGVSSDEMLPIPRNLPYVPKTLNWVRVSQRFPVRIRLDQPPEDLMRVGASAVVIVHNDRRC</sequence>
<feature type="domain" description="Multidrug resistance protein MdtA-like barrel-sandwich hybrid" evidence="2">
    <location>
        <begin position="51"/>
        <end position="243"/>
    </location>
</feature>
<dbReference type="InterPro" id="IPR058634">
    <property type="entry name" value="AaeA-lik-b-barrel"/>
</dbReference>
<dbReference type="Gene3D" id="2.40.50.100">
    <property type="match status" value="1"/>
</dbReference>
<gene>
    <name evidence="4" type="ORF">C7450_103452</name>
</gene>
<dbReference type="OrthoDB" id="9811754at2"/>
<evidence type="ECO:0000259" key="2">
    <source>
        <dbReference type="Pfam" id="PF25917"/>
    </source>
</evidence>
<keyword evidence="1" id="KW-0812">Transmembrane</keyword>
<dbReference type="InterPro" id="IPR058625">
    <property type="entry name" value="MdtA-like_BSH"/>
</dbReference>
<dbReference type="Pfam" id="PF25917">
    <property type="entry name" value="BSH_RND"/>
    <property type="match status" value="1"/>
</dbReference>
<dbReference type="AlphaFoldDB" id="A0A2V3UP65"/>
<dbReference type="SUPFAM" id="SSF111369">
    <property type="entry name" value="HlyD-like secretion proteins"/>
    <property type="match status" value="2"/>
</dbReference>
<dbReference type="Gene3D" id="2.40.30.170">
    <property type="match status" value="1"/>
</dbReference>
<dbReference type="PANTHER" id="PTHR30367:SF1">
    <property type="entry name" value="MULTIDRUG RESISTANCE PROTEIN MDTN"/>
    <property type="match status" value="1"/>
</dbReference>
<keyword evidence="5" id="KW-1185">Reference proteome</keyword>
<reference evidence="4 5" key="1">
    <citation type="submission" date="2018-05" db="EMBL/GenBank/DDBJ databases">
        <title>Genomic Encyclopedia of Type Strains, Phase IV (KMG-IV): sequencing the most valuable type-strain genomes for metagenomic binning, comparative biology and taxonomic classification.</title>
        <authorList>
            <person name="Goeker M."/>
        </authorList>
    </citation>
    <scope>NUCLEOTIDE SEQUENCE [LARGE SCALE GENOMIC DNA]</scope>
    <source>
        <strain evidence="4 5">DSM 6462</strain>
    </source>
</reference>
<organism evidence="4 5">
    <name type="scientific">Chelatococcus asaccharovorans</name>
    <dbReference type="NCBI Taxonomy" id="28210"/>
    <lineage>
        <taxon>Bacteria</taxon>
        <taxon>Pseudomonadati</taxon>
        <taxon>Pseudomonadota</taxon>
        <taxon>Alphaproteobacteria</taxon>
        <taxon>Hyphomicrobiales</taxon>
        <taxon>Chelatococcaceae</taxon>
        <taxon>Chelatococcus</taxon>
    </lineage>
</organism>
<name>A0A2V3UP65_9HYPH</name>
<evidence type="ECO:0000256" key="1">
    <source>
        <dbReference type="SAM" id="Phobius"/>
    </source>
</evidence>
<protein>
    <submittedName>
        <fullName evidence="4">Multidrug efflux system membrane fusion protein</fullName>
    </submittedName>
</protein>
<proteinExistence type="predicted"/>
<dbReference type="InterPro" id="IPR050393">
    <property type="entry name" value="MFP_Efflux_Pump"/>
</dbReference>
<accession>A0A2V3UP65</accession>
<dbReference type="GO" id="GO:0055085">
    <property type="term" value="P:transmembrane transport"/>
    <property type="evidence" value="ECO:0007669"/>
    <property type="project" value="InterPro"/>
</dbReference>
<feature type="domain" description="p-hydroxybenzoic acid efflux pump subunit AaeA-like beta-barrel" evidence="3">
    <location>
        <begin position="252"/>
        <end position="344"/>
    </location>
</feature>
<dbReference type="EMBL" id="QJJK01000003">
    <property type="protein sequence ID" value="PXW61930.1"/>
    <property type="molecule type" value="Genomic_DNA"/>
</dbReference>
<evidence type="ECO:0000313" key="5">
    <source>
        <dbReference type="Proteomes" id="UP000248021"/>
    </source>
</evidence>
<dbReference type="Gene3D" id="1.10.287.470">
    <property type="entry name" value="Helix hairpin bin"/>
    <property type="match status" value="2"/>
</dbReference>
<dbReference type="NCBIfam" id="NF007785">
    <property type="entry name" value="PRK10476.1"/>
    <property type="match status" value="1"/>
</dbReference>
<keyword evidence="1" id="KW-1133">Transmembrane helix</keyword>
<feature type="transmembrane region" description="Helical" evidence="1">
    <location>
        <begin position="12"/>
        <end position="33"/>
    </location>
</feature>
<dbReference type="Pfam" id="PF25963">
    <property type="entry name" value="Beta-barrel_AAEA"/>
    <property type="match status" value="1"/>
</dbReference>
<dbReference type="RefSeq" id="WP_110374207.1">
    <property type="nucleotide sequence ID" value="NZ_JAHBRY010000001.1"/>
</dbReference>